<feature type="compositionally biased region" description="Low complexity" evidence="1">
    <location>
        <begin position="237"/>
        <end position="250"/>
    </location>
</feature>
<dbReference type="EMBL" id="JARJCM010000354">
    <property type="protein sequence ID" value="KAJ7018137.1"/>
    <property type="molecule type" value="Genomic_DNA"/>
</dbReference>
<protein>
    <submittedName>
        <fullName evidence="3">Uncharacterized protein</fullName>
    </submittedName>
</protein>
<feature type="signal peptide" evidence="2">
    <location>
        <begin position="1"/>
        <end position="22"/>
    </location>
</feature>
<keyword evidence="4" id="KW-1185">Reference proteome</keyword>
<dbReference type="Proteomes" id="UP001218188">
    <property type="component" value="Unassembled WGS sequence"/>
</dbReference>
<reference evidence="3" key="1">
    <citation type="submission" date="2023-03" db="EMBL/GenBank/DDBJ databases">
        <title>Massive genome expansion in bonnet fungi (Mycena s.s.) driven by repeated elements and novel gene families across ecological guilds.</title>
        <authorList>
            <consortium name="Lawrence Berkeley National Laboratory"/>
            <person name="Harder C.B."/>
            <person name="Miyauchi S."/>
            <person name="Viragh M."/>
            <person name="Kuo A."/>
            <person name="Thoen E."/>
            <person name="Andreopoulos B."/>
            <person name="Lu D."/>
            <person name="Skrede I."/>
            <person name="Drula E."/>
            <person name="Henrissat B."/>
            <person name="Morin E."/>
            <person name="Kohler A."/>
            <person name="Barry K."/>
            <person name="LaButti K."/>
            <person name="Morin E."/>
            <person name="Salamov A."/>
            <person name="Lipzen A."/>
            <person name="Mereny Z."/>
            <person name="Hegedus B."/>
            <person name="Baldrian P."/>
            <person name="Stursova M."/>
            <person name="Weitz H."/>
            <person name="Taylor A."/>
            <person name="Grigoriev I.V."/>
            <person name="Nagy L.G."/>
            <person name="Martin F."/>
            <person name="Kauserud H."/>
        </authorList>
    </citation>
    <scope>NUCLEOTIDE SEQUENCE</scope>
    <source>
        <strain evidence="3">CBHHK200</strain>
    </source>
</reference>
<feature type="compositionally biased region" description="Basic residues" evidence="1">
    <location>
        <begin position="225"/>
        <end position="236"/>
    </location>
</feature>
<organism evidence="3 4">
    <name type="scientific">Mycena alexandri</name>
    <dbReference type="NCBI Taxonomy" id="1745969"/>
    <lineage>
        <taxon>Eukaryota</taxon>
        <taxon>Fungi</taxon>
        <taxon>Dikarya</taxon>
        <taxon>Basidiomycota</taxon>
        <taxon>Agaricomycotina</taxon>
        <taxon>Agaricomycetes</taxon>
        <taxon>Agaricomycetidae</taxon>
        <taxon>Agaricales</taxon>
        <taxon>Marasmiineae</taxon>
        <taxon>Mycenaceae</taxon>
        <taxon>Mycena</taxon>
    </lineage>
</organism>
<evidence type="ECO:0000256" key="1">
    <source>
        <dbReference type="SAM" id="MobiDB-lite"/>
    </source>
</evidence>
<keyword evidence="2" id="KW-0732">Signal</keyword>
<evidence type="ECO:0000256" key="2">
    <source>
        <dbReference type="SAM" id="SignalP"/>
    </source>
</evidence>
<evidence type="ECO:0000313" key="3">
    <source>
        <dbReference type="EMBL" id="KAJ7018137.1"/>
    </source>
</evidence>
<dbReference type="AlphaFoldDB" id="A0AAD6S016"/>
<feature type="chain" id="PRO_5042253696" evidence="2">
    <location>
        <begin position="23"/>
        <end position="380"/>
    </location>
</feature>
<evidence type="ECO:0000313" key="4">
    <source>
        <dbReference type="Proteomes" id="UP001218188"/>
    </source>
</evidence>
<sequence length="380" mass="42735">MVNRFTLLVLGFNLNVAQIIRSIQVKFELQPTEQGSSTHIILIQVQSNADSASNCLAMAWVASKYWHSAPSHNFNPTRHRTRTQTIPEPSEARLTFYSRSPCAAFRLSKNFYSKCLLQDLPCEDEDRIQFNWSLTYRSAFRLPSTRSSSSSNSRSLDNSKVLCRAQRKFIQKYVWTWGRVTVWVRDSGETVGRDDSVCRELCGQERVGARPFPRPGYPRCVRHERTRRTRQRHPQVHRASPASEPAAALARVPRVRRTALSARKQARSAHLTTAQLAADPAHPFSSLDVCGDGTHTHTHGHGIHGECDRVGAHSTRVGRGIRGDEKRGWLRGARGERGRVGLTTHRHARTRHSTPGAAVYASSRTGVQGSRARNRLLLLP</sequence>
<comment type="caution">
    <text evidence="3">The sequence shown here is derived from an EMBL/GenBank/DDBJ whole genome shotgun (WGS) entry which is preliminary data.</text>
</comment>
<proteinExistence type="predicted"/>
<name>A0AAD6S016_9AGAR</name>
<accession>A0AAD6S016</accession>
<gene>
    <name evidence="3" type="ORF">C8F04DRAFT_1329335</name>
</gene>
<feature type="region of interest" description="Disordered" evidence="1">
    <location>
        <begin position="225"/>
        <end position="250"/>
    </location>
</feature>